<proteinExistence type="inferred from homology"/>
<gene>
    <name evidence="10" type="ORF">SAMN04488568_12310</name>
</gene>
<keyword evidence="3 5" id="KW-0697">Rotamase</keyword>
<feature type="signal peptide" evidence="8">
    <location>
        <begin position="1"/>
        <end position="19"/>
    </location>
</feature>
<dbReference type="InterPro" id="IPR001179">
    <property type="entry name" value="PPIase_FKBP_dom"/>
</dbReference>
<keyword evidence="8" id="KW-0732">Signal</keyword>
<evidence type="ECO:0000259" key="9">
    <source>
        <dbReference type="PROSITE" id="PS50059"/>
    </source>
</evidence>
<comment type="similarity">
    <text evidence="2 6">Belongs to the FKBP-type PPIase family.</text>
</comment>
<evidence type="ECO:0000313" key="11">
    <source>
        <dbReference type="Proteomes" id="UP000199759"/>
    </source>
</evidence>
<dbReference type="RefSeq" id="WP_233342510.1">
    <property type="nucleotide sequence ID" value="NZ_FNHG01000023.1"/>
</dbReference>
<sequence length="222" mass="22674">MKFALLTTAALALALSACSSGDAPVNETTQPDGEAAAQDAAPAPAPAVAEPATVSAEAAIVAEARACQGASDTSMLTVDVPEAGNQDGTVNAAAAIAYLDAVRAEPCVFELPSGLLFRIREASEAGISPVSGDLVTVHYRGMFAYGGEFDSSYARGEPATFPSNRLIAGWVEALPLMRVGEAWDLFIAPELAYGPRGTPGGPIGPNEALVFQLELIDVPGAN</sequence>
<dbReference type="PANTHER" id="PTHR43811">
    <property type="entry name" value="FKBP-TYPE PEPTIDYL-PROLYL CIS-TRANS ISOMERASE FKPA"/>
    <property type="match status" value="1"/>
</dbReference>
<name>A0A1G9W7P3_9PROT</name>
<dbReference type="InterPro" id="IPR046357">
    <property type="entry name" value="PPIase_dom_sf"/>
</dbReference>
<evidence type="ECO:0000256" key="2">
    <source>
        <dbReference type="ARBA" id="ARBA00006577"/>
    </source>
</evidence>
<evidence type="ECO:0000256" key="5">
    <source>
        <dbReference type="PROSITE-ProRule" id="PRU00277"/>
    </source>
</evidence>
<evidence type="ECO:0000256" key="3">
    <source>
        <dbReference type="ARBA" id="ARBA00023110"/>
    </source>
</evidence>
<keyword evidence="4 5" id="KW-0413">Isomerase</keyword>
<dbReference type="AlphaFoldDB" id="A0A1G9W7P3"/>
<feature type="chain" id="PRO_5011432939" description="Peptidyl-prolyl cis-trans isomerase" evidence="8">
    <location>
        <begin position="20"/>
        <end position="222"/>
    </location>
</feature>
<dbReference type="EC" id="5.2.1.8" evidence="6"/>
<dbReference type="PROSITE" id="PS50059">
    <property type="entry name" value="FKBP_PPIASE"/>
    <property type="match status" value="1"/>
</dbReference>
<dbReference type="EMBL" id="FNHG01000023">
    <property type="protein sequence ID" value="SDM80574.1"/>
    <property type="molecule type" value="Genomic_DNA"/>
</dbReference>
<reference evidence="10 11" key="1">
    <citation type="submission" date="2016-10" db="EMBL/GenBank/DDBJ databases">
        <authorList>
            <person name="de Groot N.N."/>
        </authorList>
    </citation>
    <scope>NUCLEOTIDE SEQUENCE [LARGE SCALE GENOMIC DNA]</scope>
    <source>
        <strain evidence="10 11">DSM 16077</strain>
    </source>
</reference>
<comment type="catalytic activity">
    <reaction evidence="1 5 6">
        <text>[protein]-peptidylproline (omega=180) = [protein]-peptidylproline (omega=0)</text>
        <dbReference type="Rhea" id="RHEA:16237"/>
        <dbReference type="Rhea" id="RHEA-COMP:10747"/>
        <dbReference type="Rhea" id="RHEA-COMP:10748"/>
        <dbReference type="ChEBI" id="CHEBI:83833"/>
        <dbReference type="ChEBI" id="CHEBI:83834"/>
        <dbReference type="EC" id="5.2.1.8"/>
    </reaction>
</comment>
<feature type="region of interest" description="Disordered" evidence="7">
    <location>
        <begin position="21"/>
        <end position="47"/>
    </location>
</feature>
<dbReference type="PROSITE" id="PS51257">
    <property type="entry name" value="PROKAR_LIPOPROTEIN"/>
    <property type="match status" value="1"/>
</dbReference>
<protein>
    <recommendedName>
        <fullName evidence="6">Peptidyl-prolyl cis-trans isomerase</fullName>
        <ecNumber evidence="6">5.2.1.8</ecNumber>
    </recommendedName>
</protein>
<dbReference type="PANTHER" id="PTHR43811:SF19">
    <property type="entry name" value="39 KDA FK506-BINDING NUCLEAR PROTEIN"/>
    <property type="match status" value="1"/>
</dbReference>
<dbReference type="Pfam" id="PF00254">
    <property type="entry name" value="FKBP_C"/>
    <property type="match status" value="1"/>
</dbReference>
<dbReference type="Proteomes" id="UP000199759">
    <property type="component" value="Unassembled WGS sequence"/>
</dbReference>
<evidence type="ECO:0000256" key="1">
    <source>
        <dbReference type="ARBA" id="ARBA00000971"/>
    </source>
</evidence>
<evidence type="ECO:0000256" key="8">
    <source>
        <dbReference type="SAM" id="SignalP"/>
    </source>
</evidence>
<dbReference type="Gene3D" id="3.10.50.40">
    <property type="match status" value="1"/>
</dbReference>
<dbReference type="GO" id="GO:0003755">
    <property type="term" value="F:peptidyl-prolyl cis-trans isomerase activity"/>
    <property type="evidence" value="ECO:0007669"/>
    <property type="project" value="UniProtKB-UniRule"/>
</dbReference>
<evidence type="ECO:0000256" key="7">
    <source>
        <dbReference type="SAM" id="MobiDB-lite"/>
    </source>
</evidence>
<accession>A0A1G9W7P3</accession>
<dbReference type="SUPFAM" id="SSF54534">
    <property type="entry name" value="FKBP-like"/>
    <property type="match status" value="1"/>
</dbReference>
<keyword evidence="11" id="KW-1185">Reference proteome</keyword>
<organism evidence="10 11">
    <name type="scientific">Maricaulis salignorans</name>
    <dbReference type="NCBI Taxonomy" id="144026"/>
    <lineage>
        <taxon>Bacteria</taxon>
        <taxon>Pseudomonadati</taxon>
        <taxon>Pseudomonadota</taxon>
        <taxon>Alphaproteobacteria</taxon>
        <taxon>Maricaulales</taxon>
        <taxon>Maricaulaceae</taxon>
        <taxon>Maricaulis</taxon>
    </lineage>
</organism>
<feature type="domain" description="PPIase FKBP-type" evidence="9">
    <location>
        <begin position="132"/>
        <end position="219"/>
    </location>
</feature>
<evidence type="ECO:0000313" key="10">
    <source>
        <dbReference type="EMBL" id="SDM80574.1"/>
    </source>
</evidence>
<dbReference type="STRING" id="144026.SAMN04488568_12310"/>
<evidence type="ECO:0000256" key="4">
    <source>
        <dbReference type="ARBA" id="ARBA00023235"/>
    </source>
</evidence>
<evidence type="ECO:0000256" key="6">
    <source>
        <dbReference type="RuleBase" id="RU003915"/>
    </source>
</evidence>
<feature type="compositionally biased region" description="Low complexity" evidence="7">
    <location>
        <begin position="34"/>
        <end position="47"/>
    </location>
</feature>